<feature type="domain" description="Molybdopterin oxidoreductase" evidence="6">
    <location>
        <begin position="53"/>
        <end position="511"/>
    </location>
</feature>
<keyword evidence="5" id="KW-0560">Oxidoreductase</keyword>
<reference evidence="10" key="1">
    <citation type="journal article" date="2019" name="Int. J. Syst. Evol. Microbiol.">
        <title>The Global Catalogue of Microorganisms (GCM) 10K type strain sequencing project: providing services to taxonomists for standard genome sequencing and annotation.</title>
        <authorList>
            <consortium name="The Broad Institute Genomics Platform"/>
            <consortium name="The Broad Institute Genome Sequencing Center for Infectious Disease"/>
            <person name="Wu L."/>
            <person name="Ma J."/>
        </authorList>
    </citation>
    <scope>NUCLEOTIDE SEQUENCE [LARGE SCALE GENOMIC DNA]</scope>
    <source>
        <strain evidence="10">JCM 12149</strain>
    </source>
</reference>
<dbReference type="EMBL" id="BAAADM010000027">
    <property type="protein sequence ID" value="GAA0435456.1"/>
    <property type="molecule type" value="Genomic_DNA"/>
</dbReference>
<evidence type="ECO:0000259" key="6">
    <source>
        <dbReference type="Pfam" id="PF00384"/>
    </source>
</evidence>
<evidence type="ECO:0000259" key="8">
    <source>
        <dbReference type="Pfam" id="PF18364"/>
    </source>
</evidence>
<dbReference type="RefSeq" id="WP_343751573.1">
    <property type="nucleotide sequence ID" value="NZ_BAAADM010000027.1"/>
</dbReference>
<feature type="domain" description="Molybdopterin dinucleotide-binding" evidence="7">
    <location>
        <begin position="630"/>
        <end position="750"/>
    </location>
</feature>
<dbReference type="Pfam" id="PF18364">
    <property type="entry name" value="Molybdopterin_N"/>
    <property type="match status" value="1"/>
</dbReference>
<evidence type="ECO:0000256" key="4">
    <source>
        <dbReference type="ARBA" id="ARBA00022723"/>
    </source>
</evidence>
<organism evidence="9 10">
    <name type="scientific">Lentibacillus halophilus</name>
    <dbReference type="NCBI Taxonomy" id="295065"/>
    <lineage>
        <taxon>Bacteria</taxon>
        <taxon>Bacillati</taxon>
        <taxon>Bacillota</taxon>
        <taxon>Bacilli</taxon>
        <taxon>Bacillales</taxon>
        <taxon>Bacillaceae</taxon>
        <taxon>Lentibacillus</taxon>
    </lineage>
</organism>
<dbReference type="PANTHER" id="PTHR43742:SF10">
    <property type="entry name" value="TRIMETHYLAMINE-N-OXIDE REDUCTASE 2"/>
    <property type="match status" value="1"/>
</dbReference>
<dbReference type="Gene3D" id="2.40.40.20">
    <property type="match status" value="1"/>
</dbReference>
<evidence type="ECO:0000313" key="10">
    <source>
        <dbReference type="Proteomes" id="UP001501459"/>
    </source>
</evidence>
<feature type="domain" description="Molybdopterin oxidoreductase N-terminal" evidence="8">
    <location>
        <begin position="10"/>
        <end position="46"/>
    </location>
</feature>
<name>A0ABP3J018_9BACI</name>
<dbReference type="InterPro" id="IPR006656">
    <property type="entry name" value="Mopterin_OxRdtase"/>
</dbReference>
<dbReference type="InterPro" id="IPR006657">
    <property type="entry name" value="MoPterin_dinucl-bd_dom"/>
</dbReference>
<evidence type="ECO:0000256" key="2">
    <source>
        <dbReference type="ARBA" id="ARBA00010312"/>
    </source>
</evidence>
<dbReference type="InterPro" id="IPR050612">
    <property type="entry name" value="Prok_Mopterin_Oxidored"/>
</dbReference>
<dbReference type="Pfam" id="PF00384">
    <property type="entry name" value="Molybdopterin"/>
    <property type="match status" value="1"/>
</dbReference>
<dbReference type="PANTHER" id="PTHR43742">
    <property type="entry name" value="TRIMETHYLAMINE-N-OXIDE REDUCTASE"/>
    <property type="match status" value="1"/>
</dbReference>
<evidence type="ECO:0000256" key="1">
    <source>
        <dbReference type="ARBA" id="ARBA00001942"/>
    </source>
</evidence>
<gene>
    <name evidence="9" type="ORF">GCM10008983_10070</name>
</gene>
<accession>A0ABP3J018</accession>
<dbReference type="InterPro" id="IPR041954">
    <property type="entry name" value="CT_DMSOR/BSOR/TMAOR"/>
</dbReference>
<dbReference type="SUPFAM" id="SSF53706">
    <property type="entry name" value="Formate dehydrogenase/DMSO reductase, domains 1-3"/>
    <property type="match status" value="1"/>
</dbReference>
<comment type="similarity">
    <text evidence="2">Belongs to the prokaryotic molybdopterin-containing oxidoreductase family.</text>
</comment>
<keyword evidence="10" id="KW-1185">Reference proteome</keyword>
<evidence type="ECO:0000256" key="3">
    <source>
        <dbReference type="ARBA" id="ARBA00022505"/>
    </source>
</evidence>
<protein>
    <submittedName>
        <fullName evidence="9">Molybdopterin guanine dinucleotide-containing S/N-oxide reductase</fullName>
    </submittedName>
</protein>
<evidence type="ECO:0000259" key="7">
    <source>
        <dbReference type="Pfam" id="PF01568"/>
    </source>
</evidence>
<dbReference type="Gene3D" id="3.40.228.10">
    <property type="entry name" value="Dimethylsulfoxide Reductase, domain 2"/>
    <property type="match status" value="1"/>
</dbReference>
<evidence type="ECO:0000313" key="9">
    <source>
        <dbReference type="EMBL" id="GAA0435456.1"/>
    </source>
</evidence>
<comment type="caution">
    <text evidence="9">The sequence shown here is derived from an EMBL/GenBank/DDBJ whole genome shotgun (WGS) entry which is preliminary data.</text>
</comment>
<comment type="cofactor">
    <cofactor evidence="1">
        <name>Mo-bis(molybdopterin guanine dinucleotide)</name>
        <dbReference type="ChEBI" id="CHEBI:60539"/>
    </cofactor>
</comment>
<keyword evidence="3" id="KW-0500">Molybdenum</keyword>
<dbReference type="CDD" id="cd02793">
    <property type="entry name" value="MopB_CT_DMSOR-BSOR-TMAOR"/>
    <property type="match status" value="1"/>
</dbReference>
<dbReference type="SUPFAM" id="SSF50692">
    <property type="entry name" value="ADC-like"/>
    <property type="match status" value="1"/>
</dbReference>
<keyword evidence="4" id="KW-0479">Metal-binding</keyword>
<dbReference type="Gene3D" id="3.90.55.10">
    <property type="entry name" value="Dimethylsulfoxide Reductase, domain 3"/>
    <property type="match status" value="1"/>
</dbReference>
<dbReference type="Gene3D" id="3.40.50.740">
    <property type="match status" value="1"/>
</dbReference>
<dbReference type="Pfam" id="PF01568">
    <property type="entry name" value="Molydop_binding"/>
    <property type="match status" value="1"/>
</dbReference>
<sequence>MQKNKKAMVGTHWGIYQVETSDDAVVDVQPAGTDSNPSPIGELLYDAMDNRFRISQPMVRAGYLRGDQNHRQSRGKEPFVPVSWDEALELAASALKDIKEKVGNAGIYGGSYGWGSAGRFHHAQSQIHRFLNTIGGYVASVNNYSAGACQVIVPHVIGVDYGTADDVVEYGEIIEACDLLIAFGGLNQYNNQVIPGGVTDHNERNVIEELAASGTEVISISPIQSDIPRDVASEWIAARPCSDVAIMLGIAHYLEVNSKVDVTFIDRYTVGYDKFKAYLLGQSDGVMKDPEWASSIANIPSQDIIRLADKLANARCPLITVSLSLQRSEHGEQPFWLAIVLAAMLGSIGKKGGGFGLRWGSSNGSGYYHKPPFSWGRLPQGRNPIKQTIPVARIADMLLNPSSPYSYNGEIRTYPDIQLIYWAGGNPFHHHQDLNKLRRAWRKPKTVIVHDSTWTATARHADIVFPANTFLERNDVICSKDDYHITPSKKVLENYGQSRTDYEIFCGLAERLGVLEAFSEGRDETAWLKNIYKVSRNNAKQAGAELIPFDEFWETGEPLYAEPKMKPRRNNFMSRFLNDPKAQPLSTPSGKIEIFSSRIASFKYADCTGHPKWFDKNEWLGAPRASSFPLHMISHQPRNKLHSQFDFGAFSHKDKTAGRETVTINPADACKRGIADGMLVRIFNDRGACLAGARLSDDIMQGVVSLPTGAWYCPDDTEGPNSLEYHGNPNVLTADKGTSLLAQGPTAHSCLVEIEPFHGSAPEVQELLTPKFISRADV</sequence>
<dbReference type="InterPro" id="IPR041460">
    <property type="entry name" value="Molybdopterin_N"/>
</dbReference>
<dbReference type="Proteomes" id="UP001501459">
    <property type="component" value="Unassembled WGS sequence"/>
</dbReference>
<dbReference type="InterPro" id="IPR009010">
    <property type="entry name" value="Asp_de-COase-like_dom_sf"/>
</dbReference>
<evidence type="ECO:0000256" key="5">
    <source>
        <dbReference type="ARBA" id="ARBA00023002"/>
    </source>
</evidence>
<proteinExistence type="inferred from homology"/>